<name>A0AA36FZY6_9BILA</name>
<dbReference type="AlphaFoldDB" id="A0AA36FZY6"/>
<feature type="region of interest" description="Disordered" evidence="1">
    <location>
        <begin position="1"/>
        <end position="26"/>
    </location>
</feature>
<organism evidence="2 3">
    <name type="scientific">Mesorhabditis spiculigera</name>
    <dbReference type="NCBI Taxonomy" id="96644"/>
    <lineage>
        <taxon>Eukaryota</taxon>
        <taxon>Metazoa</taxon>
        <taxon>Ecdysozoa</taxon>
        <taxon>Nematoda</taxon>
        <taxon>Chromadorea</taxon>
        <taxon>Rhabditida</taxon>
        <taxon>Rhabditina</taxon>
        <taxon>Rhabditomorpha</taxon>
        <taxon>Rhabditoidea</taxon>
        <taxon>Rhabditidae</taxon>
        <taxon>Mesorhabditinae</taxon>
        <taxon>Mesorhabditis</taxon>
    </lineage>
</organism>
<protein>
    <submittedName>
        <fullName evidence="2">Uncharacterized protein</fullName>
    </submittedName>
</protein>
<feature type="compositionally biased region" description="Polar residues" evidence="1">
    <location>
        <begin position="1"/>
        <end position="10"/>
    </location>
</feature>
<gene>
    <name evidence="2" type="ORF">MSPICULIGERA_LOCUS9341</name>
</gene>
<keyword evidence="3" id="KW-1185">Reference proteome</keyword>
<sequence length="72" mass="8518">MQLSTPALNSHRSRWQERRQPQWRNQQDLEKYTTALPPHCKLVISCSPRSRRRGPRGIQQDRLGGKILGFFF</sequence>
<reference evidence="2" key="1">
    <citation type="submission" date="2023-06" db="EMBL/GenBank/DDBJ databases">
        <authorList>
            <person name="Delattre M."/>
        </authorList>
    </citation>
    <scope>NUCLEOTIDE SEQUENCE</scope>
    <source>
        <strain evidence="2">AF72</strain>
    </source>
</reference>
<dbReference type="Proteomes" id="UP001177023">
    <property type="component" value="Unassembled WGS sequence"/>
</dbReference>
<evidence type="ECO:0000256" key="1">
    <source>
        <dbReference type="SAM" id="MobiDB-lite"/>
    </source>
</evidence>
<evidence type="ECO:0000313" key="2">
    <source>
        <dbReference type="EMBL" id="CAJ0570909.1"/>
    </source>
</evidence>
<evidence type="ECO:0000313" key="3">
    <source>
        <dbReference type="Proteomes" id="UP001177023"/>
    </source>
</evidence>
<comment type="caution">
    <text evidence="2">The sequence shown here is derived from an EMBL/GenBank/DDBJ whole genome shotgun (WGS) entry which is preliminary data.</text>
</comment>
<proteinExistence type="predicted"/>
<dbReference type="EMBL" id="CATQJA010002503">
    <property type="protein sequence ID" value="CAJ0570909.1"/>
    <property type="molecule type" value="Genomic_DNA"/>
</dbReference>
<accession>A0AA36FZY6</accession>
<feature type="non-terminal residue" evidence="2">
    <location>
        <position position="72"/>
    </location>
</feature>